<feature type="compositionally biased region" description="Basic residues" evidence="1">
    <location>
        <begin position="279"/>
        <end position="289"/>
    </location>
</feature>
<feature type="region of interest" description="Disordered" evidence="1">
    <location>
        <begin position="1"/>
        <end position="25"/>
    </location>
</feature>
<dbReference type="InParanoid" id="F4WIN3"/>
<keyword evidence="3" id="KW-1185">Reference proteome</keyword>
<gene>
    <name evidence="2" type="ORF">G5I_05557</name>
</gene>
<name>F4WIN3_ACREC</name>
<evidence type="ECO:0000256" key="1">
    <source>
        <dbReference type="SAM" id="MobiDB-lite"/>
    </source>
</evidence>
<evidence type="ECO:0000313" key="3">
    <source>
        <dbReference type="Proteomes" id="UP000007755"/>
    </source>
</evidence>
<dbReference type="AlphaFoldDB" id="F4WIN3"/>
<feature type="region of interest" description="Disordered" evidence="1">
    <location>
        <begin position="277"/>
        <end position="307"/>
    </location>
</feature>
<dbReference type="EMBL" id="GL888176">
    <property type="protein sequence ID" value="EGI65969.1"/>
    <property type="molecule type" value="Genomic_DNA"/>
</dbReference>
<accession>F4WIN3</accession>
<proteinExistence type="predicted"/>
<reference evidence="2" key="1">
    <citation type="submission" date="2011-02" db="EMBL/GenBank/DDBJ databases">
        <title>The genome of the leaf-cutting ant Acromyrmex echinatior suggests key adaptations to social evolution and fungus farming.</title>
        <authorList>
            <person name="Nygaard S."/>
            <person name="Zhang G."/>
        </authorList>
    </citation>
    <scope>NUCLEOTIDE SEQUENCE</scope>
</reference>
<organism evidence="3">
    <name type="scientific">Acromyrmex echinatior</name>
    <name type="common">Panamanian leafcutter ant</name>
    <name type="synonym">Acromyrmex octospinosus echinatior</name>
    <dbReference type="NCBI Taxonomy" id="103372"/>
    <lineage>
        <taxon>Eukaryota</taxon>
        <taxon>Metazoa</taxon>
        <taxon>Ecdysozoa</taxon>
        <taxon>Arthropoda</taxon>
        <taxon>Hexapoda</taxon>
        <taxon>Insecta</taxon>
        <taxon>Pterygota</taxon>
        <taxon>Neoptera</taxon>
        <taxon>Endopterygota</taxon>
        <taxon>Hymenoptera</taxon>
        <taxon>Apocrita</taxon>
        <taxon>Aculeata</taxon>
        <taxon>Formicoidea</taxon>
        <taxon>Formicidae</taxon>
        <taxon>Myrmicinae</taxon>
        <taxon>Acromyrmex</taxon>
    </lineage>
</organism>
<protein>
    <submittedName>
        <fullName evidence="2">Uncharacterized protein</fullName>
    </submittedName>
</protein>
<sequence length="476" mass="53623">MEILPRVVARPDSPESRHSSGRSSQLILTEMRRNNAEYLNRNNKSNFDCVTSPKSNAPVFVVRSTGAEKSLFSLGIIDPVTTRLYTWYTTPMRQTPRENIFENGCCWPMPLKLNDLVTVYTSSWPKPPNIILKKNVEGSSAQRVNGSSRLATALSASSRSFLLMLVGQRESYGCGRARGKFAPVRCTLLLSPSLTASSHGPGSFATPRRRQPLGPLDLQVPFRHRMSSLRGVSFLSSYLSPVLPGAASRYSRIPVSPPPSPRCIADESIPADILTHWRSMPRSRERRRPQPPTFPTLQPPSRSQTRALGRVGRRLPPLTKPLSVPIVQARRRDETTVDAMTNVECIAKSSVSLFKRLSFICGQINDNFICLIENIWGDMVFALDLEKNIVARIHVKLDGAFNSLAAVPRTATALLGDQWMLRHYTAAFAMAPMPLFQNEISLYRKRCRRIRLQQYSRLLQFLPLQKLIRRKEREIS</sequence>
<dbReference type="Proteomes" id="UP000007755">
    <property type="component" value="Unassembled WGS sequence"/>
</dbReference>
<evidence type="ECO:0000313" key="2">
    <source>
        <dbReference type="EMBL" id="EGI65969.1"/>
    </source>
</evidence>